<evidence type="ECO:0000256" key="5">
    <source>
        <dbReference type="ARBA" id="ARBA00022692"/>
    </source>
</evidence>
<evidence type="ECO:0000256" key="6">
    <source>
        <dbReference type="ARBA" id="ARBA00022906"/>
    </source>
</evidence>
<comment type="subcellular location">
    <subcellularLocation>
        <location evidence="1">Membrane</location>
        <topology evidence="1">Multi-pass membrane protein</topology>
    </subcellularLocation>
</comment>
<keyword evidence="6" id="KW-0862">Zinc</keyword>
<feature type="transmembrane region" description="Helical" evidence="9">
    <location>
        <begin position="62"/>
        <end position="80"/>
    </location>
</feature>
<dbReference type="GO" id="GO:0006882">
    <property type="term" value="P:intracellular zinc ion homeostasis"/>
    <property type="evidence" value="ECO:0007669"/>
    <property type="project" value="TreeGrafter"/>
</dbReference>
<name>A0AAU7Q7M8_9GAMM</name>
<keyword evidence="5 9" id="KW-0812">Transmembrane</keyword>
<dbReference type="SUPFAM" id="SSF160240">
    <property type="entry name" value="Cation efflux protein cytoplasmic domain-like"/>
    <property type="match status" value="1"/>
</dbReference>
<keyword evidence="8 9" id="KW-0472">Membrane</keyword>
<dbReference type="Pfam" id="PF01545">
    <property type="entry name" value="Cation_efflux"/>
    <property type="match status" value="1"/>
</dbReference>
<organism evidence="12">
    <name type="scientific">Acerihabitans sp. KWT182</name>
    <dbReference type="NCBI Taxonomy" id="3157919"/>
    <lineage>
        <taxon>Bacteria</taxon>
        <taxon>Pseudomonadati</taxon>
        <taxon>Pseudomonadota</taxon>
        <taxon>Gammaproteobacteria</taxon>
        <taxon>Enterobacterales</taxon>
        <taxon>Pectobacteriaceae</taxon>
        <taxon>Acerihabitans</taxon>
    </lineage>
</organism>
<keyword evidence="4" id="KW-0410">Iron transport</keyword>
<dbReference type="InterPro" id="IPR027470">
    <property type="entry name" value="Cation_efflux_CTD"/>
</dbReference>
<evidence type="ECO:0000313" key="12">
    <source>
        <dbReference type="EMBL" id="XBS68406.1"/>
    </source>
</evidence>
<dbReference type="GO" id="GO:0015341">
    <property type="term" value="F:zinc efflux antiporter activity"/>
    <property type="evidence" value="ECO:0007669"/>
    <property type="project" value="TreeGrafter"/>
</dbReference>
<dbReference type="GO" id="GO:0005886">
    <property type="term" value="C:plasma membrane"/>
    <property type="evidence" value="ECO:0007669"/>
    <property type="project" value="TreeGrafter"/>
</dbReference>
<keyword evidence="6" id="KW-0406">Ion transport</keyword>
<dbReference type="EMBL" id="CP157947">
    <property type="protein sequence ID" value="XBS68406.1"/>
    <property type="molecule type" value="Genomic_DNA"/>
</dbReference>
<keyword evidence="3" id="KW-0813">Transport</keyword>
<dbReference type="GO" id="GO:0015093">
    <property type="term" value="F:ferrous iron transmembrane transporter activity"/>
    <property type="evidence" value="ECO:0007669"/>
    <property type="project" value="TreeGrafter"/>
</dbReference>
<keyword evidence="4" id="KW-0408">Iron</keyword>
<dbReference type="AlphaFoldDB" id="A0AAU7Q7M8"/>
<dbReference type="InterPro" id="IPR036837">
    <property type="entry name" value="Cation_efflux_CTD_sf"/>
</dbReference>
<feature type="transmembrane region" description="Helical" evidence="9">
    <location>
        <begin position="86"/>
        <end position="111"/>
    </location>
</feature>
<dbReference type="SUPFAM" id="SSF161111">
    <property type="entry name" value="Cation efflux protein transmembrane domain-like"/>
    <property type="match status" value="1"/>
</dbReference>
<keyword evidence="6" id="KW-0864">Zinc transport</keyword>
<comment type="similarity">
    <text evidence="2">Belongs to the cation diffusion facilitator (CDF) transporter (TC 2.A.4) family. FieF subfamily.</text>
</comment>
<evidence type="ECO:0000256" key="9">
    <source>
        <dbReference type="SAM" id="Phobius"/>
    </source>
</evidence>
<reference evidence="12" key="1">
    <citation type="submission" date="2024-06" db="EMBL/GenBank/DDBJ databases">
        <authorList>
            <person name="Coelho C."/>
            <person name="Bento M."/>
            <person name="Garcia E."/>
            <person name="Camelo A."/>
            <person name="Brandao I."/>
            <person name="Espirito Santo C."/>
            <person name="Trovao J."/>
            <person name="Verissimo A."/>
            <person name="Costa J."/>
            <person name="Tiago I."/>
        </authorList>
    </citation>
    <scope>NUCLEOTIDE SEQUENCE</scope>
    <source>
        <strain evidence="12">KWT182</strain>
    </source>
</reference>
<evidence type="ECO:0000256" key="1">
    <source>
        <dbReference type="ARBA" id="ARBA00004141"/>
    </source>
</evidence>
<dbReference type="PANTHER" id="PTHR43840:SF15">
    <property type="entry name" value="MITOCHONDRIAL METAL TRANSPORTER 1-RELATED"/>
    <property type="match status" value="1"/>
</dbReference>
<evidence type="ECO:0000259" key="10">
    <source>
        <dbReference type="Pfam" id="PF01545"/>
    </source>
</evidence>
<evidence type="ECO:0000256" key="2">
    <source>
        <dbReference type="ARBA" id="ARBA00010212"/>
    </source>
</evidence>
<feature type="domain" description="Cation efflux protein cytoplasmic" evidence="11">
    <location>
        <begin position="118"/>
        <end position="191"/>
    </location>
</feature>
<dbReference type="Gene3D" id="3.30.70.1350">
    <property type="entry name" value="Cation efflux protein, cytoplasmic domain"/>
    <property type="match status" value="1"/>
</dbReference>
<evidence type="ECO:0000256" key="4">
    <source>
        <dbReference type="ARBA" id="ARBA00022496"/>
    </source>
</evidence>
<accession>A0AAU7Q7M8</accession>
<feature type="transmembrane region" description="Helical" evidence="9">
    <location>
        <begin position="20"/>
        <end position="42"/>
    </location>
</feature>
<keyword evidence="7 9" id="KW-1133">Transmembrane helix</keyword>
<dbReference type="InterPro" id="IPR027469">
    <property type="entry name" value="Cation_efflux_TMD_sf"/>
</dbReference>
<evidence type="ECO:0000256" key="7">
    <source>
        <dbReference type="ARBA" id="ARBA00022989"/>
    </source>
</evidence>
<sequence>MGIESAGRLFHPQPLSQQHLGIWVIIGSTICASVLVALQTYVVRKTGSTAIAADRAHYVTDIAVNVAVLAALVLDGLFGWTRSDAAGALGISCYMLWNARGMVLSALIQLLDQELDMRDRRRIRAAALGCEGVRGVHDIRTRNGGDRVFVELHVEVDGQLTVDVGHEIGDAAEAAVRKLFPAAEVSAHLEPAGIDDERLDNLVK</sequence>
<dbReference type="GO" id="GO:0015086">
    <property type="term" value="F:cadmium ion transmembrane transporter activity"/>
    <property type="evidence" value="ECO:0007669"/>
    <property type="project" value="TreeGrafter"/>
</dbReference>
<dbReference type="InterPro" id="IPR058533">
    <property type="entry name" value="Cation_efflux_TM"/>
</dbReference>
<evidence type="ECO:0000259" key="11">
    <source>
        <dbReference type="Pfam" id="PF16916"/>
    </source>
</evidence>
<dbReference type="InterPro" id="IPR050291">
    <property type="entry name" value="CDF_Transporter"/>
</dbReference>
<dbReference type="Pfam" id="PF16916">
    <property type="entry name" value="ZT_dimer"/>
    <property type="match status" value="1"/>
</dbReference>
<dbReference type="Gene3D" id="1.20.1510.10">
    <property type="entry name" value="Cation efflux protein transmembrane domain"/>
    <property type="match status" value="1"/>
</dbReference>
<evidence type="ECO:0000256" key="3">
    <source>
        <dbReference type="ARBA" id="ARBA00022448"/>
    </source>
</evidence>
<dbReference type="InterPro" id="IPR002524">
    <property type="entry name" value="Cation_efflux"/>
</dbReference>
<dbReference type="NCBIfam" id="TIGR01297">
    <property type="entry name" value="CDF"/>
    <property type="match status" value="1"/>
</dbReference>
<feature type="domain" description="Cation efflux protein transmembrane" evidence="10">
    <location>
        <begin position="3"/>
        <end position="111"/>
    </location>
</feature>
<evidence type="ECO:0000256" key="8">
    <source>
        <dbReference type="ARBA" id="ARBA00023136"/>
    </source>
</evidence>
<proteinExistence type="inferred from homology"/>
<dbReference type="PANTHER" id="PTHR43840">
    <property type="entry name" value="MITOCHONDRIAL METAL TRANSPORTER 1-RELATED"/>
    <property type="match status" value="1"/>
</dbReference>
<protein>
    <submittedName>
        <fullName evidence="12">Cation diffusion facilitator family transporter</fullName>
    </submittedName>
</protein>
<gene>
    <name evidence="12" type="ORF">ABK905_16925</name>
</gene>